<dbReference type="RefSeq" id="XP_060299544.1">
    <property type="nucleotide sequence ID" value="XM_060437447.1"/>
</dbReference>
<comment type="caution">
    <text evidence="1">The sequence shown here is derived from an EMBL/GenBank/DDBJ whole genome shotgun (WGS) entry which is preliminary data.</text>
</comment>
<dbReference type="Proteomes" id="UP001172101">
    <property type="component" value="Unassembled WGS sequence"/>
</dbReference>
<keyword evidence="2" id="KW-1185">Reference proteome</keyword>
<evidence type="ECO:0000313" key="1">
    <source>
        <dbReference type="EMBL" id="KAK0723620.1"/>
    </source>
</evidence>
<accession>A0AA40E1J5</accession>
<protein>
    <submittedName>
        <fullName evidence="1">Uncharacterized protein</fullName>
    </submittedName>
</protein>
<proteinExistence type="predicted"/>
<reference evidence="1" key="1">
    <citation type="submission" date="2023-06" db="EMBL/GenBank/DDBJ databases">
        <title>Genome-scale phylogeny and comparative genomics of the fungal order Sordariales.</title>
        <authorList>
            <consortium name="Lawrence Berkeley National Laboratory"/>
            <person name="Hensen N."/>
            <person name="Bonometti L."/>
            <person name="Westerberg I."/>
            <person name="Brannstrom I.O."/>
            <person name="Guillou S."/>
            <person name="Cros-Aarteil S."/>
            <person name="Calhoun S."/>
            <person name="Haridas S."/>
            <person name="Kuo A."/>
            <person name="Mondo S."/>
            <person name="Pangilinan J."/>
            <person name="Riley R."/>
            <person name="LaButti K."/>
            <person name="Andreopoulos B."/>
            <person name="Lipzen A."/>
            <person name="Chen C."/>
            <person name="Yanf M."/>
            <person name="Daum C."/>
            <person name="Ng V."/>
            <person name="Clum A."/>
            <person name="Steindorff A."/>
            <person name="Ohm R."/>
            <person name="Martin F."/>
            <person name="Silar P."/>
            <person name="Natvig D."/>
            <person name="Lalanne C."/>
            <person name="Gautier V."/>
            <person name="Ament-velasquez S.L."/>
            <person name="Kruys A."/>
            <person name="Hutchinson M.I."/>
            <person name="Powell A.J."/>
            <person name="Barry K."/>
            <person name="Miller A.N."/>
            <person name="Grigoriev I.V."/>
            <person name="Debuchy R."/>
            <person name="Gladieux P."/>
            <person name="Thoren M.H."/>
            <person name="Johannesson H."/>
        </authorList>
    </citation>
    <scope>NUCLEOTIDE SEQUENCE</scope>
    <source>
        <strain evidence="1">SMH2392-1A</strain>
    </source>
</reference>
<dbReference type="EMBL" id="JAUIRO010000003">
    <property type="protein sequence ID" value="KAK0723620.1"/>
    <property type="molecule type" value="Genomic_DNA"/>
</dbReference>
<name>A0AA40E1J5_9PEZI</name>
<dbReference type="GeneID" id="85320717"/>
<organism evidence="1 2">
    <name type="scientific">Lasiosphaeria miniovina</name>
    <dbReference type="NCBI Taxonomy" id="1954250"/>
    <lineage>
        <taxon>Eukaryota</taxon>
        <taxon>Fungi</taxon>
        <taxon>Dikarya</taxon>
        <taxon>Ascomycota</taxon>
        <taxon>Pezizomycotina</taxon>
        <taxon>Sordariomycetes</taxon>
        <taxon>Sordariomycetidae</taxon>
        <taxon>Sordariales</taxon>
        <taxon>Lasiosphaeriaceae</taxon>
        <taxon>Lasiosphaeria</taxon>
    </lineage>
</organism>
<feature type="non-terminal residue" evidence="1">
    <location>
        <position position="1"/>
    </location>
</feature>
<sequence>LASNRYSWGHDQTWINCNGRNVVWLPPEYRPVCSAVHGRMMSIGCSSGQVFTIGFSQDV</sequence>
<gene>
    <name evidence="1" type="ORF">B0T26DRAFT_642512</name>
</gene>
<evidence type="ECO:0000313" key="2">
    <source>
        <dbReference type="Proteomes" id="UP001172101"/>
    </source>
</evidence>
<dbReference type="AlphaFoldDB" id="A0AA40E1J5"/>